<name>A0AAV1SWN7_9ROSI</name>
<dbReference type="Proteomes" id="UP001314170">
    <property type="component" value="Unassembled WGS sequence"/>
</dbReference>
<evidence type="ECO:0000313" key="1">
    <source>
        <dbReference type="EMBL" id="CAK7357288.1"/>
    </source>
</evidence>
<protein>
    <submittedName>
        <fullName evidence="1">Uncharacterized protein</fullName>
    </submittedName>
</protein>
<sequence length="101" mass="11119">MPIFRNHRHCTRQMLGPTPLVLGHVTSRCKVAPPKSIEIAKRATDVEVEGNRSNGFRSSVVATSYVRAERYDPMHFELAGNSMVGNELGEMTKVEATSCGT</sequence>
<proteinExistence type="predicted"/>
<accession>A0AAV1SWN7</accession>
<organism evidence="1 2">
    <name type="scientific">Dovyalis caffra</name>
    <dbReference type="NCBI Taxonomy" id="77055"/>
    <lineage>
        <taxon>Eukaryota</taxon>
        <taxon>Viridiplantae</taxon>
        <taxon>Streptophyta</taxon>
        <taxon>Embryophyta</taxon>
        <taxon>Tracheophyta</taxon>
        <taxon>Spermatophyta</taxon>
        <taxon>Magnoliopsida</taxon>
        <taxon>eudicotyledons</taxon>
        <taxon>Gunneridae</taxon>
        <taxon>Pentapetalae</taxon>
        <taxon>rosids</taxon>
        <taxon>fabids</taxon>
        <taxon>Malpighiales</taxon>
        <taxon>Salicaceae</taxon>
        <taxon>Flacourtieae</taxon>
        <taxon>Dovyalis</taxon>
    </lineage>
</organism>
<dbReference type="AlphaFoldDB" id="A0AAV1SWN7"/>
<keyword evidence="2" id="KW-1185">Reference proteome</keyword>
<comment type="caution">
    <text evidence="1">The sequence shown here is derived from an EMBL/GenBank/DDBJ whole genome shotgun (WGS) entry which is preliminary data.</text>
</comment>
<evidence type="ECO:0000313" key="2">
    <source>
        <dbReference type="Proteomes" id="UP001314170"/>
    </source>
</evidence>
<dbReference type="EMBL" id="CAWUPB010001198">
    <property type="protein sequence ID" value="CAK7357288.1"/>
    <property type="molecule type" value="Genomic_DNA"/>
</dbReference>
<gene>
    <name evidence="1" type="ORF">DCAF_LOCUS27574</name>
</gene>
<reference evidence="1 2" key="1">
    <citation type="submission" date="2024-01" db="EMBL/GenBank/DDBJ databases">
        <authorList>
            <person name="Waweru B."/>
        </authorList>
    </citation>
    <scope>NUCLEOTIDE SEQUENCE [LARGE SCALE GENOMIC DNA]</scope>
</reference>